<dbReference type="Pfam" id="PF13564">
    <property type="entry name" value="DoxX_2"/>
    <property type="match status" value="1"/>
</dbReference>
<evidence type="ECO:0000256" key="3">
    <source>
        <dbReference type="ARBA" id="ARBA00022989"/>
    </source>
</evidence>
<feature type="transmembrane region" description="Helical" evidence="5">
    <location>
        <begin position="109"/>
        <end position="127"/>
    </location>
</feature>
<gene>
    <name evidence="6" type="ORF">ABOD76_07990</name>
</gene>
<accession>A0AAU7UCS4</accession>
<name>A0AAU7UCS4_9DEIO</name>
<evidence type="ECO:0000256" key="1">
    <source>
        <dbReference type="ARBA" id="ARBA00004141"/>
    </source>
</evidence>
<proteinExistence type="predicted"/>
<protein>
    <submittedName>
        <fullName evidence="6">DoxX family protein</fullName>
    </submittedName>
</protein>
<comment type="subcellular location">
    <subcellularLocation>
        <location evidence="1">Membrane</location>
        <topology evidence="1">Multi-pass membrane protein</topology>
    </subcellularLocation>
</comment>
<dbReference type="GO" id="GO:0016020">
    <property type="term" value="C:membrane"/>
    <property type="evidence" value="ECO:0007669"/>
    <property type="project" value="UniProtKB-SubCell"/>
</dbReference>
<feature type="transmembrane region" description="Helical" evidence="5">
    <location>
        <begin position="12"/>
        <end position="36"/>
    </location>
</feature>
<dbReference type="EMBL" id="CP158299">
    <property type="protein sequence ID" value="XBV86236.1"/>
    <property type="molecule type" value="Genomic_DNA"/>
</dbReference>
<dbReference type="InterPro" id="IPR032808">
    <property type="entry name" value="DoxX"/>
</dbReference>
<evidence type="ECO:0000256" key="2">
    <source>
        <dbReference type="ARBA" id="ARBA00022692"/>
    </source>
</evidence>
<dbReference type="KEGG" id="dsc:ABOD76_07990"/>
<organism evidence="6">
    <name type="scientific">Deinococcus sonorensis KR-87</name>
    <dbReference type="NCBI Taxonomy" id="694439"/>
    <lineage>
        <taxon>Bacteria</taxon>
        <taxon>Thermotogati</taxon>
        <taxon>Deinococcota</taxon>
        <taxon>Deinococci</taxon>
        <taxon>Deinococcales</taxon>
        <taxon>Deinococcaceae</taxon>
        <taxon>Deinococcus</taxon>
    </lineage>
</organism>
<evidence type="ECO:0000313" key="6">
    <source>
        <dbReference type="EMBL" id="XBV86236.1"/>
    </source>
</evidence>
<keyword evidence="3 5" id="KW-1133">Transmembrane helix</keyword>
<dbReference type="AlphaFoldDB" id="A0AAU7UCS4"/>
<feature type="transmembrane region" description="Helical" evidence="5">
    <location>
        <begin position="56"/>
        <end position="76"/>
    </location>
</feature>
<feature type="transmembrane region" description="Helical" evidence="5">
    <location>
        <begin position="83"/>
        <end position="103"/>
    </location>
</feature>
<keyword evidence="2 5" id="KW-0812">Transmembrane</keyword>
<evidence type="ECO:0000256" key="5">
    <source>
        <dbReference type="SAM" id="Phobius"/>
    </source>
</evidence>
<evidence type="ECO:0000256" key="4">
    <source>
        <dbReference type="ARBA" id="ARBA00023136"/>
    </source>
</evidence>
<reference evidence="6" key="1">
    <citation type="submission" date="2024-06" db="EMBL/GenBank/DDBJ databases">
        <title>Draft Genome Sequence of Deinococcus sonorensis Type Strain KR-87, a Biofilm Producing Representative of the Genus Deinococcus.</title>
        <authorList>
            <person name="Boren L.S."/>
            <person name="Grosso R.A."/>
            <person name="Hugenberg-Cox A.N."/>
            <person name="Hill J.T.E."/>
            <person name="Albert C.M."/>
            <person name="Tuohy J.M."/>
        </authorList>
    </citation>
    <scope>NUCLEOTIDE SEQUENCE</scope>
    <source>
        <strain evidence="6">KR-87</strain>
    </source>
</reference>
<sequence length="137" mass="14518">MTTLTARPSRALHLTLWALQVLLAAAFLMTGVTKLITPILQLAQQMAWVSDVPAGLVRFIGLAEVAGALGLILPSLTRIRPNLTPLAALCLIAVMVLASAFHLSRGEPTVLPMNLALAVVAGLIAWGRARRAPIQAR</sequence>
<keyword evidence="4 5" id="KW-0472">Membrane</keyword>
<dbReference type="RefSeq" id="WP_350244293.1">
    <property type="nucleotide sequence ID" value="NZ_CP158299.1"/>
</dbReference>